<reference evidence="7" key="1">
    <citation type="submission" date="2016-10" db="EMBL/GenBank/DDBJ databases">
        <authorList>
            <person name="de Groot N.N."/>
        </authorList>
    </citation>
    <scope>NUCLEOTIDE SEQUENCE [LARGE SCALE GENOMIC DNA]</scope>
    <source>
        <strain evidence="7">10nlg</strain>
    </source>
</reference>
<dbReference type="InterPro" id="IPR011078">
    <property type="entry name" value="PyrdxlP_homeostasis"/>
</dbReference>
<dbReference type="NCBIfam" id="TIGR00044">
    <property type="entry name" value="YggS family pyridoxal phosphate-dependent enzyme"/>
    <property type="match status" value="1"/>
</dbReference>
<feature type="domain" description="Alanine racemase N-terminal" evidence="5">
    <location>
        <begin position="31"/>
        <end position="225"/>
    </location>
</feature>
<keyword evidence="1 2" id="KW-0663">Pyridoxal phosphate</keyword>
<sequence>MSVNENCQQVFGAVKRACDRSGRDPADITIVAVTKYATIETAREAAAAGLAHFGENRAEEGVAKAEALPDTIVWHFIGRLQSKKVKKMLNHFTYIHSLDRLSLAKEIDKRLPEGEKKKCFVQVNVFGEDSKTGTVPEETLPFIRQLADYPAVEVIGLMTMAPLTADEDRLRKGFAALRQLRDQVQDEALMHAPCTELSMGMSNDYELAIEEGATFIRIGSDLVGSENKT</sequence>
<evidence type="ECO:0000313" key="7">
    <source>
        <dbReference type="Proteomes" id="UP000199318"/>
    </source>
</evidence>
<evidence type="ECO:0000313" key="6">
    <source>
        <dbReference type="EMBL" id="SER52256.1"/>
    </source>
</evidence>
<name>A0A1H9PVF2_9BACI</name>
<dbReference type="Pfam" id="PF01168">
    <property type="entry name" value="Ala_racemase_N"/>
    <property type="match status" value="1"/>
</dbReference>
<dbReference type="InterPro" id="IPR029066">
    <property type="entry name" value="PLP-binding_barrel"/>
</dbReference>
<dbReference type="CDD" id="cd00635">
    <property type="entry name" value="PLPDE_III_YBL036c_like"/>
    <property type="match status" value="1"/>
</dbReference>
<dbReference type="PIRSF" id="PIRSF004848">
    <property type="entry name" value="YBL036c_PLPDEIII"/>
    <property type="match status" value="1"/>
</dbReference>
<evidence type="ECO:0000256" key="4">
    <source>
        <dbReference type="RuleBase" id="RU004514"/>
    </source>
</evidence>
<evidence type="ECO:0000259" key="5">
    <source>
        <dbReference type="Pfam" id="PF01168"/>
    </source>
</evidence>
<dbReference type="STRING" id="1464123.SAMN05444126_10249"/>
<evidence type="ECO:0000256" key="3">
    <source>
        <dbReference type="PIRSR" id="PIRSR004848-1"/>
    </source>
</evidence>
<dbReference type="SUPFAM" id="SSF51419">
    <property type="entry name" value="PLP-binding barrel"/>
    <property type="match status" value="1"/>
</dbReference>
<dbReference type="AlphaFoldDB" id="A0A1H9PVF2"/>
<evidence type="ECO:0000256" key="2">
    <source>
        <dbReference type="HAMAP-Rule" id="MF_02087"/>
    </source>
</evidence>
<protein>
    <recommendedName>
        <fullName evidence="2">Pyridoxal phosphate homeostasis protein</fullName>
        <shortName evidence="2">PLP homeostasis protein</shortName>
    </recommendedName>
</protein>
<dbReference type="FunFam" id="3.20.20.10:FF:000011">
    <property type="entry name" value="Pyridoxal phosphate homeostasis protein"/>
    <property type="match status" value="1"/>
</dbReference>
<dbReference type="PANTHER" id="PTHR10146">
    <property type="entry name" value="PROLINE SYNTHETASE CO-TRANSCRIBED BACTERIAL HOMOLOG PROTEIN"/>
    <property type="match status" value="1"/>
</dbReference>
<accession>A0A1H9PVF2</accession>
<dbReference type="EMBL" id="FOGV01000002">
    <property type="protein sequence ID" value="SER52256.1"/>
    <property type="molecule type" value="Genomic_DNA"/>
</dbReference>
<comment type="similarity">
    <text evidence="2 4">Belongs to the pyridoxal phosphate-binding protein YggS/PROSC family.</text>
</comment>
<gene>
    <name evidence="6" type="ORF">SAMN05444126_10249</name>
</gene>
<organism evidence="6 7">
    <name type="scientific">Salisediminibacterium halotolerans</name>
    <dbReference type="NCBI Taxonomy" id="517425"/>
    <lineage>
        <taxon>Bacteria</taxon>
        <taxon>Bacillati</taxon>
        <taxon>Bacillota</taxon>
        <taxon>Bacilli</taxon>
        <taxon>Bacillales</taxon>
        <taxon>Bacillaceae</taxon>
        <taxon>Salisediminibacterium</taxon>
    </lineage>
</organism>
<proteinExistence type="inferred from homology"/>
<dbReference type="OrthoDB" id="9804072at2"/>
<dbReference type="InterPro" id="IPR001608">
    <property type="entry name" value="Ala_racemase_N"/>
</dbReference>
<keyword evidence="7" id="KW-1185">Reference proteome</keyword>
<evidence type="ECO:0000256" key="1">
    <source>
        <dbReference type="ARBA" id="ARBA00022898"/>
    </source>
</evidence>
<comment type="function">
    <text evidence="2">Pyridoxal 5'-phosphate (PLP)-binding protein, which is involved in PLP homeostasis.</text>
</comment>
<feature type="modified residue" description="N6-(pyridoxal phosphate)lysine" evidence="2 3">
    <location>
        <position position="35"/>
    </location>
</feature>
<dbReference type="PANTHER" id="PTHR10146:SF14">
    <property type="entry name" value="PYRIDOXAL PHOSPHATE HOMEOSTASIS PROTEIN"/>
    <property type="match status" value="1"/>
</dbReference>
<dbReference type="Gene3D" id="3.20.20.10">
    <property type="entry name" value="Alanine racemase"/>
    <property type="match status" value="1"/>
</dbReference>
<dbReference type="HAMAP" id="MF_02087">
    <property type="entry name" value="PLP_homeostasis"/>
    <property type="match status" value="1"/>
</dbReference>
<comment type="cofactor">
    <cofactor evidence="3">
        <name>pyridoxal 5'-phosphate</name>
        <dbReference type="ChEBI" id="CHEBI:597326"/>
    </cofactor>
</comment>
<dbReference type="Proteomes" id="UP000199318">
    <property type="component" value="Unassembled WGS sequence"/>
</dbReference>
<dbReference type="RefSeq" id="WP_093071727.1">
    <property type="nucleotide sequence ID" value="NZ_FOGV01000002.1"/>
</dbReference>
<comment type="caution">
    <text evidence="6">The sequence shown here is derived from an EMBL/GenBank/DDBJ whole genome shotgun (WGS) entry which is preliminary data.</text>
</comment>
<dbReference type="GO" id="GO:0030170">
    <property type="term" value="F:pyridoxal phosphate binding"/>
    <property type="evidence" value="ECO:0007669"/>
    <property type="project" value="UniProtKB-UniRule"/>
</dbReference>